<evidence type="ECO:0000313" key="2">
    <source>
        <dbReference type="Proteomes" id="UP000287651"/>
    </source>
</evidence>
<accession>A0A426XI82</accession>
<reference evidence="1 2" key="1">
    <citation type="journal article" date="2014" name="Agronomy (Basel)">
        <title>A Draft Genome Sequence for Ensete ventricosum, the Drought-Tolerant Tree Against Hunger.</title>
        <authorList>
            <person name="Harrison J."/>
            <person name="Moore K.A."/>
            <person name="Paszkiewicz K."/>
            <person name="Jones T."/>
            <person name="Grant M."/>
            <person name="Ambacheew D."/>
            <person name="Muzemil S."/>
            <person name="Studholme D.J."/>
        </authorList>
    </citation>
    <scope>NUCLEOTIDE SEQUENCE [LARGE SCALE GENOMIC DNA]</scope>
</reference>
<gene>
    <name evidence="1" type="ORF">B296_00057509</name>
</gene>
<dbReference type="AlphaFoldDB" id="A0A426XI82"/>
<dbReference type="EMBL" id="AMZH03020404">
    <property type="protein sequence ID" value="RRT39198.1"/>
    <property type="molecule type" value="Genomic_DNA"/>
</dbReference>
<sequence>MLDLLHLLHPDLEYRWLVTAWLPVRGRQATARASSKGAAPARCQIAGAAAHSHAIGFAANGVQTATRDRLLRGGRLRVRHSQEGSLREEASPARAAACKGDRSQEWPPAGASPVRAALVEVPTAGVAAPWQSGCWRARPIAAYAWAVVTTTATHMGQEGLGHPFEKRMILPL</sequence>
<protein>
    <submittedName>
        <fullName evidence="1">Uncharacterized protein</fullName>
    </submittedName>
</protein>
<proteinExistence type="predicted"/>
<organism evidence="1 2">
    <name type="scientific">Ensete ventricosum</name>
    <name type="common">Abyssinian banana</name>
    <name type="synonym">Musa ensete</name>
    <dbReference type="NCBI Taxonomy" id="4639"/>
    <lineage>
        <taxon>Eukaryota</taxon>
        <taxon>Viridiplantae</taxon>
        <taxon>Streptophyta</taxon>
        <taxon>Embryophyta</taxon>
        <taxon>Tracheophyta</taxon>
        <taxon>Spermatophyta</taxon>
        <taxon>Magnoliopsida</taxon>
        <taxon>Liliopsida</taxon>
        <taxon>Zingiberales</taxon>
        <taxon>Musaceae</taxon>
        <taxon>Ensete</taxon>
    </lineage>
</organism>
<evidence type="ECO:0000313" key="1">
    <source>
        <dbReference type="EMBL" id="RRT39198.1"/>
    </source>
</evidence>
<comment type="caution">
    <text evidence="1">The sequence shown here is derived from an EMBL/GenBank/DDBJ whole genome shotgun (WGS) entry which is preliminary data.</text>
</comment>
<dbReference type="Proteomes" id="UP000287651">
    <property type="component" value="Unassembled WGS sequence"/>
</dbReference>
<name>A0A426XI82_ENSVE</name>